<evidence type="ECO:0000313" key="2">
    <source>
        <dbReference type="Proteomes" id="UP001148737"/>
    </source>
</evidence>
<protein>
    <submittedName>
        <fullName evidence="1">Uncharacterized protein</fullName>
    </submittedName>
</protein>
<evidence type="ECO:0000313" key="1">
    <source>
        <dbReference type="EMBL" id="KAJ3480048.1"/>
    </source>
</evidence>
<dbReference type="EMBL" id="JANAKD010001381">
    <property type="protein sequence ID" value="KAJ3480048.1"/>
    <property type="molecule type" value="Genomic_DNA"/>
</dbReference>
<organism evidence="1 2">
    <name type="scientific">Lecanicillium saksenae</name>
    <dbReference type="NCBI Taxonomy" id="468837"/>
    <lineage>
        <taxon>Eukaryota</taxon>
        <taxon>Fungi</taxon>
        <taxon>Dikarya</taxon>
        <taxon>Ascomycota</taxon>
        <taxon>Pezizomycotina</taxon>
        <taxon>Sordariomycetes</taxon>
        <taxon>Hypocreomycetidae</taxon>
        <taxon>Hypocreales</taxon>
        <taxon>Cordycipitaceae</taxon>
        <taxon>Lecanicillium</taxon>
    </lineage>
</organism>
<dbReference type="Proteomes" id="UP001148737">
    <property type="component" value="Unassembled WGS sequence"/>
</dbReference>
<sequence length="97" mass="10645">MCRIWYNAEFETKDKAGNGLELWNSGILGLWGSKVGLGGKNWSGYEEEEEEKKKREEEEVVQTKLLGIFDDGDAGGGGSWEELEEGRGGALQGTSSE</sequence>
<keyword evidence="2" id="KW-1185">Reference proteome</keyword>
<accession>A0ACC1QLG1</accession>
<name>A0ACC1QLG1_9HYPO</name>
<gene>
    <name evidence="1" type="ORF">NLG97_g8160</name>
</gene>
<comment type="caution">
    <text evidence="1">The sequence shown here is derived from an EMBL/GenBank/DDBJ whole genome shotgun (WGS) entry which is preliminary data.</text>
</comment>
<proteinExistence type="predicted"/>
<reference evidence="1" key="1">
    <citation type="submission" date="2022-07" db="EMBL/GenBank/DDBJ databases">
        <title>Genome Sequence of Lecanicillium saksenae.</title>
        <authorList>
            <person name="Buettner E."/>
        </authorList>
    </citation>
    <scope>NUCLEOTIDE SEQUENCE</scope>
    <source>
        <strain evidence="1">VT-O1</strain>
    </source>
</reference>